<dbReference type="KEGG" id="amq:AMETH_6497"/>
<name>A0A076MZD1_AMYME</name>
<evidence type="ECO:0000313" key="2">
    <source>
        <dbReference type="Proteomes" id="UP000062973"/>
    </source>
</evidence>
<reference evidence="1 2" key="1">
    <citation type="submission" date="2014-07" db="EMBL/GenBank/DDBJ databases">
        <title>Whole Genome Sequence of the Amycolatopsis methanolica 239.</title>
        <authorList>
            <person name="Tang B."/>
        </authorList>
    </citation>
    <scope>NUCLEOTIDE SEQUENCE [LARGE SCALE GENOMIC DNA]</scope>
    <source>
        <strain evidence="1 2">239</strain>
    </source>
</reference>
<dbReference type="AlphaFoldDB" id="A0A076MZD1"/>
<sequence length="75" mass="8221">MRKATKRDASCLFHSHGEIREFSLRTPCTSLDRQSGRLEKLHGNGDITPLAALLIQMGEAVLDALAEVAVHLPRA</sequence>
<evidence type="ECO:0000313" key="1">
    <source>
        <dbReference type="EMBL" id="AIJ26589.1"/>
    </source>
</evidence>
<dbReference type="HOGENOM" id="CLU_2663001_0_0_11"/>
<gene>
    <name evidence="1" type="ORF">AMETH_6497</name>
</gene>
<dbReference type="STRING" id="1068978.AMETH_6497"/>
<dbReference type="PATRIC" id="fig|1068978.7.peg.6982"/>
<accession>A0A076MZD1</accession>
<protein>
    <submittedName>
        <fullName evidence="1">Uncharacterized protein</fullName>
    </submittedName>
</protein>
<organism evidence="1 2">
    <name type="scientific">Amycolatopsis methanolica 239</name>
    <dbReference type="NCBI Taxonomy" id="1068978"/>
    <lineage>
        <taxon>Bacteria</taxon>
        <taxon>Bacillati</taxon>
        <taxon>Actinomycetota</taxon>
        <taxon>Actinomycetes</taxon>
        <taxon>Pseudonocardiales</taxon>
        <taxon>Pseudonocardiaceae</taxon>
        <taxon>Amycolatopsis</taxon>
        <taxon>Amycolatopsis methanolica group</taxon>
    </lineage>
</organism>
<dbReference type="Proteomes" id="UP000062973">
    <property type="component" value="Chromosome"/>
</dbReference>
<dbReference type="EMBL" id="CP009110">
    <property type="protein sequence ID" value="AIJ26589.1"/>
    <property type="molecule type" value="Genomic_DNA"/>
</dbReference>
<keyword evidence="2" id="KW-1185">Reference proteome</keyword>
<proteinExistence type="predicted"/>